<protein>
    <submittedName>
        <fullName evidence="4">Response regulator</fullName>
    </submittedName>
</protein>
<dbReference type="SUPFAM" id="SSF52172">
    <property type="entry name" value="CheY-like"/>
    <property type="match status" value="1"/>
</dbReference>
<dbReference type="Pfam" id="PF00072">
    <property type="entry name" value="Response_reg"/>
    <property type="match status" value="1"/>
</dbReference>
<organism evidence="4 5">
    <name type="scientific">Paractinoplanes globisporus</name>
    <dbReference type="NCBI Taxonomy" id="113565"/>
    <lineage>
        <taxon>Bacteria</taxon>
        <taxon>Bacillati</taxon>
        <taxon>Actinomycetota</taxon>
        <taxon>Actinomycetes</taxon>
        <taxon>Micromonosporales</taxon>
        <taxon>Micromonosporaceae</taxon>
        <taxon>Paractinoplanes</taxon>
    </lineage>
</organism>
<name>A0ABW6W817_9ACTN</name>
<keyword evidence="5" id="KW-1185">Reference proteome</keyword>
<dbReference type="Proteomes" id="UP001602245">
    <property type="component" value="Unassembled WGS sequence"/>
</dbReference>
<evidence type="ECO:0000259" key="3">
    <source>
        <dbReference type="PROSITE" id="PS50110"/>
    </source>
</evidence>
<dbReference type="Gene3D" id="3.40.50.2300">
    <property type="match status" value="1"/>
</dbReference>
<proteinExistence type="predicted"/>
<dbReference type="PROSITE" id="PS50110">
    <property type="entry name" value="RESPONSE_REGULATORY"/>
    <property type="match status" value="1"/>
</dbReference>
<keyword evidence="1 2" id="KW-0597">Phosphoprotein</keyword>
<evidence type="ECO:0000256" key="1">
    <source>
        <dbReference type="ARBA" id="ARBA00022553"/>
    </source>
</evidence>
<evidence type="ECO:0000313" key="5">
    <source>
        <dbReference type="Proteomes" id="UP001602245"/>
    </source>
</evidence>
<dbReference type="InterPro" id="IPR050595">
    <property type="entry name" value="Bact_response_regulator"/>
</dbReference>
<feature type="modified residue" description="4-aspartylphosphate" evidence="2">
    <location>
        <position position="42"/>
    </location>
</feature>
<reference evidence="4 5" key="1">
    <citation type="submission" date="2024-10" db="EMBL/GenBank/DDBJ databases">
        <title>The Natural Products Discovery Center: Release of the First 8490 Sequenced Strains for Exploring Actinobacteria Biosynthetic Diversity.</title>
        <authorList>
            <person name="Kalkreuter E."/>
            <person name="Kautsar S.A."/>
            <person name="Yang D."/>
            <person name="Bader C.D."/>
            <person name="Teijaro C.N."/>
            <person name="Fluegel L."/>
            <person name="Davis C.M."/>
            <person name="Simpson J.R."/>
            <person name="Lauterbach L."/>
            <person name="Steele A.D."/>
            <person name="Gui C."/>
            <person name="Meng S."/>
            <person name="Li G."/>
            <person name="Viehrig K."/>
            <person name="Ye F."/>
            <person name="Su P."/>
            <person name="Kiefer A.F."/>
            <person name="Nichols A."/>
            <person name="Cepeda A.J."/>
            <person name="Yan W."/>
            <person name="Fan B."/>
            <person name="Jiang Y."/>
            <person name="Adhikari A."/>
            <person name="Zheng C.-J."/>
            <person name="Schuster L."/>
            <person name="Cowan T.M."/>
            <person name="Smanski M.J."/>
            <person name="Chevrette M.G."/>
            <person name="De Carvalho L.P.S."/>
            <person name="Shen B."/>
        </authorList>
    </citation>
    <scope>NUCLEOTIDE SEQUENCE [LARGE SCALE GENOMIC DNA]</scope>
    <source>
        <strain evidence="4 5">NPDC000087</strain>
    </source>
</reference>
<dbReference type="PANTHER" id="PTHR44591:SF23">
    <property type="entry name" value="CHEY SUBFAMILY"/>
    <property type="match status" value="1"/>
</dbReference>
<gene>
    <name evidence="4" type="ORF">ACFY35_08440</name>
</gene>
<evidence type="ECO:0000256" key="2">
    <source>
        <dbReference type="PROSITE-ProRule" id="PRU00169"/>
    </source>
</evidence>
<evidence type="ECO:0000313" key="4">
    <source>
        <dbReference type="EMBL" id="MFF5289451.1"/>
    </source>
</evidence>
<dbReference type="EMBL" id="JBIAZU010000001">
    <property type="protein sequence ID" value="MFF5289451.1"/>
    <property type="molecule type" value="Genomic_DNA"/>
</dbReference>
<accession>A0ABW6W817</accession>
<sequence length="122" mass="13074">MRMILSRIVASLGFETAEADNGRTGLEALGDMAVPPDLVLVDWNMPEVGGLEFVAAVRSRPDWRDISIIMVSTEGERTRIARALAAGAHEYVIKPFTRDAIEDKLSLLGLTGAGVSPLPGGR</sequence>
<dbReference type="InterPro" id="IPR011006">
    <property type="entry name" value="CheY-like_superfamily"/>
</dbReference>
<dbReference type="SMART" id="SM00448">
    <property type="entry name" value="REC"/>
    <property type="match status" value="1"/>
</dbReference>
<dbReference type="PANTHER" id="PTHR44591">
    <property type="entry name" value="STRESS RESPONSE REGULATOR PROTEIN 1"/>
    <property type="match status" value="1"/>
</dbReference>
<dbReference type="InterPro" id="IPR001789">
    <property type="entry name" value="Sig_transdc_resp-reg_receiver"/>
</dbReference>
<dbReference type="RefSeq" id="WP_245576991.1">
    <property type="nucleotide sequence ID" value="NZ_JBIAZU010000001.1"/>
</dbReference>
<feature type="domain" description="Response regulatory" evidence="3">
    <location>
        <begin position="1"/>
        <end position="109"/>
    </location>
</feature>
<comment type="caution">
    <text evidence="4">The sequence shown here is derived from an EMBL/GenBank/DDBJ whole genome shotgun (WGS) entry which is preliminary data.</text>
</comment>